<evidence type="ECO:0000313" key="3">
    <source>
        <dbReference type="EMBL" id="PHZ14683.1"/>
    </source>
</evidence>
<dbReference type="PROSITE" id="PS50181">
    <property type="entry name" value="FBOX"/>
    <property type="match status" value="1"/>
</dbReference>
<name>A0A2G4T0Z1_RHIZD</name>
<reference evidence="3 4" key="1">
    <citation type="journal article" date="2016" name="Proc. Natl. Acad. Sci. U.S.A.">
        <title>Lipid metabolic changes in an early divergent fungus govern the establishment of a mutualistic symbiosis with endobacteria.</title>
        <authorList>
            <person name="Lastovetsky O.A."/>
            <person name="Gaspar M.L."/>
            <person name="Mondo S.J."/>
            <person name="LaButti K.M."/>
            <person name="Sandor L."/>
            <person name="Grigoriev I.V."/>
            <person name="Henry S.A."/>
            <person name="Pawlowska T.E."/>
        </authorList>
    </citation>
    <scope>NUCLEOTIDE SEQUENCE [LARGE SCALE GENOMIC DNA]</scope>
    <source>
        <strain evidence="3 4">ATCC 52813</strain>
    </source>
</reference>
<accession>A0A2G4T0Z1</accession>
<evidence type="ECO:0000256" key="1">
    <source>
        <dbReference type="SAM" id="MobiDB-lite"/>
    </source>
</evidence>
<evidence type="ECO:0000259" key="2">
    <source>
        <dbReference type="PROSITE" id="PS50181"/>
    </source>
</evidence>
<dbReference type="RefSeq" id="XP_023468391.1">
    <property type="nucleotide sequence ID" value="XM_023613730.1"/>
</dbReference>
<dbReference type="AlphaFoldDB" id="A0A2G4T0Z1"/>
<feature type="region of interest" description="Disordered" evidence="1">
    <location>
        <begin position="217"/>
        <end position="247"/>
    </location>
</feature>
<feature type="domain" description="F-box" evidence="2">
    <location>
        <begin position="1"/>
        <end position="48"/>
    </location>
</feature>
<keyword evidence="4" id="KW-1185">Reference proteome</keyword>
<dbReference type="EMBL" id="KZ303845">
    <property type="protein sequence ID" value="PHZ14683.1"/>
    <property type="molecule type" value="Genomic_DNA"/>
</dbReference>
<dbReference type="InterPro" id="IPR001810">
    <property type="entry name" value="F-box_dom"/>
</dbReference>
<dbReference type="Proteomes" id="UP000242254">
    <property type="component" value="Unassembled WGS sequence"/>
</dbReference>
<protein>
    <recommendedName>
        <fullName evidence="2">F-box domain-containing protein</fullName>
    </recommendedName>
</protein>
<sequence>MSHLTSLPDKVIIRITRYLELRDIIELGKAHKKLCHCIYAQPSVWTKDILFPVNDPSITDQFIKQTITKITRNYGILDVRMVNLPLTWFGYFLIFDQFAHSLTSITIQSDHQLFMQLCHHLTRFATDLAILQQDNKIPCTFREYALDQPSSKNTTKLEPLPTTLHYIKLDDPPFERLAHISIATTTTTKATINAEPRNQEIIYRLESLFSFLAGQSIHPTKRSRSPSPRTSIRRHQSSSSSSLPDTS</sequence>
<proteinExistence type="predicted"/>
<organism evidence="3 4">
    <name type="scientific">Rhizopus microsporus ATCC 52813</name>
    <dbReference type="NCBI Taxonomy" id="1340429"/>
    <lineage>
        <taxon>Eukaryota</taxon>
        <taxon>Fungi</taxon>
        <taxon>Fungi incertae sedis</taxon>
        <taxon>Mucoromycota</taxon>
        <taxon>Mucoromycotina</taxon>
        <taxon>Mucoromycetes</taxon>
        <taxon>Mucorales</taxon>
        <taxon>Mucorineae</taxon>
        <taxon>Rhizopodaceae</taxon>
        <taxon>Rhizopus</taxon>
    </lineage>
</organism>
<gene>
    <name evidence="3" type="ORF">RHIMIDRAFT_290349</name>
</gene>
<dbReference type="GeneID" id="35444719"/>
<evidence type="ECO:0000313" key="4">
    <source>
        <dbReference type="Proteomes" id="UP000242254"/>
    </source>
</evidence>
<feature type="compositionally biased region" description="Low complexity" evidence="1">
    <location>
        <begin position="237"/>
        <end position="247"/>
    </location>
</feature>